<comment type="caution">
    <text evidence="6">The sequence shown here is derived from an EMBL/GenBank/DDBJ whole genome shotgun (WGS) entry which is preliminary data.</text>
</comment>
<dbReference type="PANTHER" id="PTHR47546">
    <property type="entry name" value="S15/NS1, RNA-BINDING PROTEIN"/>
    <property type="match status" value="1"/>
</dbReference>
<dbReference type="GO" id="GO:0005737">
    <property type="term" value="C:cytoplasm"/>
    <property type="evidence" value="ECO:0007669"/>
    <property type="project" value="UniProtKB-ARBA"/>
</dbReference>
<dbReference type="Gene3D" id="1.10.287.10">
    <property type="entry name" value="S15/NS1, RNA-binding"/>
    <property type="match status" value="1"/>
</dbReference>
<dbReference type="PANTHER" id="PTHR47546:SF3">
    <property type="entry name" value="30S RIBOSOMAL PROTEIN S15, CHLOROPLASTIC"/>
    <property type="match status" value="1"/>
</dbReference>
<proteinExistence type="inferred from homology"/>
<evidence type="ECO:0000256" key="1">
    <source>
        <dbReference type="ARBA" id="ARBA00008434"/>
    </source>
</evidence>
<dbReference type="CDD" id="cd00353">
    <property type="entry name" value="Ribosomal_S15p_S13e"/>
    <property type="match status" value="1"/>
</dbReference>
<reference evidence="6 7" key="1">
    <citation type="submission" date="2019-12" db="EMBL/GenBank/DDBJ databases">
        <authorList>
            <person name="Alioto T."/>
            <person name="Alioto T."/>
            <person name="Gomez Garrido J."/>
        </authorList>
    </citation>
    <scope>NUCLEOTIDE SEQUENCE [LARGE SCALE GENOMIC DNA]</scope>
</reference>
<dbReference type="AlphaFoldDB" id="A0A8S0RNW7"/>
<organism evidence="6 7">
    <name type="scientific">Olea europaea subsp. europaea</name>
    <dbReference type="NCBI Taxonomy" id="158383"/>
    <lineage>
        <taxon>Eukaryota</taxon>
        <taxon>Viridiplantae</taxon>
        <taxon>Streptophyta</taxon>
        <taxon>Embryophyta</taxon>
        <taxon>Tracheophyta</taxon>
        <taxon>Spermatophyta</taxon>
        <taxon>Magnoliopsida</taxon>
        <taxon>eudicotyledons</taxon>
        <taxon>Gunneridae</taxon>
        <taxon>Pentapetalae</taxon>
        <taxon>asterids</taxon>
        <taxon>lamiids</taxon>
        <taxon>Lamiales</taxon>
        <taxon>Oleaceae</taxon>
        <taxon>Oleeae</taxon>
        <taxon>Olea</taxon>
    </lineage>
</organism>
<keyword evidence="2" id="KW-0689">Ribosomal protein</keyword>
<dbReference type="GO" id="GO:0005840">
    <property type="term" value="C:ribosome"/>
    <property type="evidence" value="ECO:0007669"/>
    <property type="project" value="UniProtKB-KW"/>
</dbReference>
<evidence type="ECO:0000256" key="2">
    <source>
        <dbReference type="ARBA" id="ARBA00022980"/>
    </source>
</evidence>
<dbReference type="OrthoDB" id="441444at2759"/>
<protein>
    <recommendedName>
        <fullName evidence="4">Small ribosomal subunit protein uS15c</fullName>
    </recommendedName>
</protein>
<evidence type="ECO:0000256" key="5">
    <source>
        <dbReference type="SAM" id="MobiDB-lite"/>
    </source>
</evidence>
<dbReference type="GO" id="GO:0006412">
    <property type="term" value="P:translation"/>
    <property type="evidence" value="ECO:0007669"/>
    <property type="project" value="InterPro"/>
</dbReference>
<feature type="compositionally biased region" description="Low complexity" evidence="5">
    <location>
        <begin position="120"/>
        <end position="135"/>
    </location>
</feature>
<sequence>MGATTNLIRLCRPKFYSFHQPCRIPYRFFSSSSKPAPNANTSRPDSESESKSETQSKSPFSSYFSDVKASLQRESSDQNRAQIPRKTLSFSSSTPQTPPPKIDSLEEIRKNLSEFRRRAAALPPSSSAASPSSHSGQPISFQELYKRNVLPKAEESGSFSSDSTAKPSGAAAAGGKLSFAAIREGIHQLRSTSPNRQTDSGGKAVDSMSLSRFKDSLKLKPVGPNAQEPQTMIGGSDSLPASIFGKEKRDGDVAGPAMRTEFVKTYSYNELGEKLKMLRPEKKKGNWFSLQELNERLLKLREIEEKESETRIGGFDFMDLRDSLVRLKMSGDEKTRKNTMQRLNILGQLGGTPSFMLSPPKDHLVEKYFHPDNMSSAEKLALELKKVRDEFKMSESDCGSARVQVAQLTTKIKHLDSVLHKKDKHSRRGLELMVERRKKLVRYLRRTDFDSYCLILSKLGIRDQTEPKLYKYLVPRERLNTARKKKKNKGGKGRLKI</sequence>
<dbReference type="EMBL" id="CACTIH010003659">
    <property type="protein sequence ID" value="CAA2980953.1"/>
    <property type="molecule type" value="Genomic_DNA"/>
</dbReference>
<evidence type="ECO:0000313" key="7">
    <source>
        <dbReference type="Proteomes" id="UP000594638"/>
    </source>
</evidence>
<dbReference type="InterPro" id="IPR005290">
    <property type="entry name" value="Ribosomal_uS15_bac-type"/>
</dbReference>
<keyword evidence="3" id="KW-0687">Ribonucleoprotein</keyword>
<feature type="compositionally biased region" description="Polar residues" evidence="5">
    <location>
        <begin position="29"/>
        <end position="43"/>
    </location>
</feature>
<evidence type="ECO:0000256" key="3">
    <source>
        <dbReference type="ARBA" id="ARBA00023274"/>
    </source>
</evidence>
<dbReference type="GO" id="GO:0003735">
    <property type="term" value="F:structural constituent of ribosome"/>
    <property type="evidence" value="ECO:0007669"/>
    <property type="project" value="InterPro"/>
</dbReference>
<comment type="similarity">
    <text evidence="1">Belongs to the universal ribosomal protein uS15 family.</text>
</comment>
<dbReference type="SMART" id="SM01387">
    <property type="entry name" value="Ribosomal_S15"/>
    <property type="match status" value="1"/>
</dbReference>
<feature type="region of interest" description="Disordered" evidence="5">
    <location>
        <begin position="29"/>
        <end position="105"/>
    </location>
</feature>
<dbReference type="GO" id="GO:1990904">
    <property type="term" value="C:ribonucleoprotein complex"/>
    <property type="evidence" value="ECO:0007669"/>
    <property type="project" value="UniProtKB-KW"/>
</dbReference>
<feature type="compositionally biased region" description="Polar residues" evidence="5">
    <location>
        <begin position="189"/>
        <end position="200"/>
    </location>
</feature>
<dbReference type="Gramene" id="OE9A001387T3">
    <property type="protein sequence ID" value="OE9A001387C3"/>
    <property type="gene ID" value="OE9A001387"/>
</dbReference>
<feature type="compositionally biased region" description="Basic and acidic residues" evidence="5">
    <location>
        <begin position="44"/>
        <end position="54"/>
    </location>
</feature>
<accession>A0A8S0RNW7</accession>
<feature type="region of interest" description="Disordered" evidence="5">
    <location>
        <begin position="119"/>
        <end position="138"/>
    </location>
</feature>
<gene>
    <name evidence="6" type="ORF">OLEA9_A001387</name>
</gene>
<dbReference type="Pfam" id="PF00312">
    <property type="entry name" value="Ribosomal_S15"/>
    <property type="match status" value="1"/>
</dbReference>
<feature type="region of interest" description="Disordered" evidence="5">
    <location>
        <begin position="188"/>
        <end position="207"/>
    </location>
</feature>
<dbReference type="InterPro" id="IPR009068">
    <property type="entry name" value="uS15_NS1_RNA-bd_sf"/>
</dbReference>
<dbReference type="NCBIfam" id="TIGR00952">
    <property type="entry name" value="S15_bact"/>
    <property type="match status" value="1"/>
</dbReference>
<dbReference type="InterPro" id="IPR000589">
    <property type="entry name" value="Ribosomal_uS15"/>
</dbReference>
<keyword evidence="7" id="KW-1185">Reference proteome</keyword>
<name>A0A8S0RNW7_OLEEU</name>
<dbReference type="HAMAP" id="MF_01343_B">
    <property type="entry name" value="Ribosomal_uS15_B"/>
    <property type="match status" value="1"/>
</dbReference>
<evidence type="ECO:0000313" key="6">
    <source>
        <dbReference type="EMBL" id="CAA2980953.1"/>
    </source>
</evidence>
<evidence type="ECO:0000256" key="4">
    <source>
        <dbReference type="ARBA" id="ARBA00035250"/>
    </source>
</evidence>
<dbReference type="Proteomes" id="UP000594638">
    <property type="component" value="Unassembled WGS sequence"/>
</dbReference>
<dbReference type="SUPFAM" id="SSF47060">
    <property type="entry name" value="S15/NS1 RNA-binding domain"/>
    <property type="match status" value="1"/>
</dbReference>